<comment type="similarity">
    <text evidence="1">Belongs to the GMC oxidoreductase family.</text>
</comment>
<feature type="domain" description="Glucose-methanol-choline oxidoreductase N-terminal" evidence="5">
    <location>
        <begin position="334"/>
        <end position="348"/>
    </location>
</feature>
<dbReference type="PIRSF" id="PIRSF000137">
    <property type="entry name" value="Alcohol_oxidase"/>
    <property type="match status" value="1"/>
</dbReference>
<dbReference type="KEGG" id="nvi:107981589"/>
<gene>
    <name evidence="6" type="primary">107981589</name>
</gene>
<dbReference type="Pfam" id="PF00732">
    <property type="entry name" value="GMC_oxred_N"/>
    <property type="match status" value="1"/>
</dbReference>
<accession>A0A7M7ITJ0</accession>
<feature type="chain" id="PRO_5029639914" description="Glucose-methanol-choline oxidoreductase N-terminal domain-containing protein" evidence="4">
    <location>
        <begin position="21"/>
        <end position="647"/>
    </location>
</feature>
<organism evidence="6 7">
    <name type="scientific">Nasonia vitripennis</name>
    <name type="common">Parasitic wasp</name>
    <dbReference type="NCBI Taxonomy" id="7425"/>
    <lineage>
        <taxon>Eukaryota</taxon>
        <taxon>Metazoa</taxon>
        <taxon>Ecdysozoa</taxon>
        <taxon>Arthropoda</taxon>
        <taxon>Hexapoda</taxon>
        <taxon>Insecta</taxon>
        <taxon>Pterygota</taxon>
        <taxon>Neoptera</taxon>
        <taxon>Endopterygota</taxon>
        <taxon>Hymenoptera</taxon>
        <taxon>Apocrita</taxon>
        <taxon>Proctotrupomorpha</taxon>
        <taxon>Chalcidoidea</taxon>
        <taxon>Pteromalidae</taxon>
        <taxon>Pteromalinae</taxon>
        <taxon>Nasonia</taxon>
    </lineage>
</organism>
<evidence type="ECO:0000256" key="4">
    <source>
        <dbReference type="SAM" id="SignalP"/>
    </source>
</evidence>
<dbReference type="OMA" id="LQDQMNN"/>
<dbReference type="GO" id="GO:0050660">
    <property type="term" value="F:flavin adenine dinucleotide binding"/>
    <property type="evidence" value="ECO:0007669"/>
    <property type="project" value="InterPro"/>
</dbReference>
<evidence type="ECO:0000313" key="6">
    <source>
        <dbReference type="EnsemblMetazoa" id="XP_016843209"/>
    </source>
</evidence>
<dbReference type="InterPro" id="IPR036188">
    <property type="entry name" value="FAD/NAD-bd_sf"/>
</dbReference>
<keyword evidence="7" id="KW-1185">Reference proteome</keyword>
<feature type="active site" description="Proton acceptor" evidence="2">
    <location>
        <position position="619"/>
    </location>
</feature>
<dbReference type="FunCoup" id="A0A7M7ITJ0">
    <property type="interactions" value="49"/>
</dbReference>
<dbReference type="InterPro" id="IPR012132">
    <property type="entry name" value="GMC_OxRdtase"/>
</dbReference>
<feature type="active site" description="Proton donor" evidence="2">
    <location>
        <position position="575"/>
    </location>
</feature>
<dbReference type="SUPFAM" id="SSF54373">
    <property type="entry name" value="FAD-linked reductases, C-terminal domain"/>
    <property type="match status" value="1"/>
</dbReference>
<evidence type="ECO:0000256" key="1">
    <source>
        <dbReference type="ARBA" id="ARBA00010790"/>
    </source>
</evidence>
<proteinExistence type="inferred from homology"/>
<dbReference type="SMR" id="A0A7M7ITJ0"/>
<dbReference type="InterPro" id="IPR000172">
    <property type="entry name" value="GMC_OxRdtase_N"/>
</dbReference>
<reference evidence="6" key="1">
    <citation type="submission" date="2021-01" db="UniProtKB">
        <authorList>
            <consortium name="EnsemblMetazoa"/>
        </authorList>
    </citation>
    <scope>IDENTIFICATION</scope>
</reference>
<evidence type="ECO:0000259" key="5">
    <source>
        <dbReference type="PROSITE" id="PS00624"/>
    </source>
</evidence>
<name>A0A7M7ITJ0_NASVI</name>
<dbReference type="InParanoid" id="A0A7M7ITJ0"/>
<evidence type="ECO:0000313" key="7">
    <source>
        <dbReference type="Proteomes" id="UP000002358"/>
    </source>
</evidence>
<dbReference type="Proteomes" id="UP000002358">
    <property type="component" value="Chromosome 5"/>
</dbReference>
<evidence type="ECO:0000256" key="3">
    <source>
        <dbReference type="PIRSR" id="PIRSR000137-2"/>
    </source>
</evidence>
<dbReference type="PROSITE" id="PS00624">
    <property type="entry name" value="GMC_OXRED_2"/>
    <property type="match status" value="1"/>
</dbReference>
<dbReference type="SUPFAM" id="SSF51905">
    <property type="entry name" value="FAD/NAD(P)-binding domain"/>
    <property type="match status" value="1"/>
</dbReference>
<keyword evidence="3" id="KW-0285">Flavoprotein</keyword>
<dbReference type="PANTHER" id="PTHR11552">
    <property type="entry name" value="GLUCOSE-METHANOL-CHOLINE GMC OXIDOREDUCTASE"/>
    <property type="match status" value="1"/>
</dbReference>
<dbReference type="Gene3D" id="3.50.50.60">
    <property type="entry name" value="FAD/NAD(P)-binding domain"/>
    <property type="match status" value="1"/>
</dbReference>
<evidence type="ECO:0000256" key="2">
    <source>
        <dbReference type="PIRSR" id="PIRSR000137-1"/>
    </source>
</evidence>
<dbReference type="EnsemblMetazoa" id="XM_016987720">
    <property type="protein sequence ID" value="XP_016843209"/>
    <property type="gene ID" value="LOC107981589"/>
</dbReference>
<feature type="binding site" evidence="3">
    <location>
        <position position="160"/>
    </location>
    <ligand>
        <name>FAD</name>
        <dbReference type="ChEBI" id="CHEBI:57692"/>
    </ligand>
</feature>
<dbReference type="InterPro" id="IPR007867">
    <property type="entry name" value="GMC_OxRtase_C"/>
</dbReference>
<feature type="signal peptide" evidence="4">
    <location>
        <begin position="1"/>
        <end position="20"/>
    </location>
</feature>
<keyword evidence="3" id="KW-0274">FAD</keyword>
<dbReference type="GO" id="GO:0016614">
    <property type="term" value="F:oxidoreductase activity, acting on CH-OH group of donors"/>
    <property type="evidence" value="ECO:0007669"/>
    <property type="project" value="InterPro"/>
</dbReference>
<dbReference type="AlphaFoldDB" id="A0A7M7ITJ0"/>
<dbReference type="OrthoDB" id="269227at2759"/>
<feature type="binding site" evidence="3">
    <location>
        <position position="297"/>
    </location>
    <ligand>
        <name>FAD</name>
        <dbReference type="ChEBI" id="CHEBI:57692"/>
    </ligand>
</feature>
<sequence length="647" mass="72527">MSNSHLYIAAIIITIELCSAGKDKAERYVNLYGFSNDETPFNKLLGGVSFGLMKFMGETGDTMQAGKPDMTPSDNQEFDFIVVGAGSAGAALAARLSEVADVTVLLIEAGRNENTMMDIPILVNYLQFLDTVNWKYQTESSENYCVGMTEQKCNFPRGRVMGGSSVLNYMIATRGFLEDYDKWAEMGNEGWSYSEVLKYFRKLENVHIDEYRRSKLRGTRGPLAISYPPFHTPLAEGFINAGFELGYDFIDYNADKNIGFSYIQATMRNGTRMSTNRAYLFPAKKRKNLFVSKLSHVNRVLIDPVSKIAYGVEYSKANKTIQVRAKKEVILSAGAIGSPQILMLSGIGPAKHLEDLGINVIQDLPVGENLMDHIAYGGLIFLINQPVSLKISTMVNSLNSYMNDYFNNKTGPYAIPGGCEALAFIDVDKPADPDGTPKVELLFIGGSIISNPHFQKNFGISDEYWEKMYAELTSRHSWTIFPMLMKPKSRGQILLRNKNPESKPRIYANYMTHPDDVRIIIKGIRAAIEISKTESMQKFNSKLYNQPMYKCEKYKYGSDKYWECAARTFPFTIYHQSGTCKMAPENDETGVVNPRLQVKGIKNLRVGDASIMPEIIAGHTNVPTIMIAEKLADMVKEDWDLLPKGND</sequence>
<dbReference type="Gene3D" id="3.30.560.10">
    <property type="entry name" value="Glucose Oxidase, domain 3"/>
    <property type="match status" value="1"/>
</dbReference>
<keyword evidence="4" id="KW-0732">Signal</keyword>
<dbReference type="Pfam" id="PF05199">
    <property type="entry name" value="GMC_oxred_C"/>
    <property type="match status" value="1"/>
</dbReference>
<protein>
    <recommendedName>
        <fullName evidence="5">Glucose-methanol-choline oxidoreductase N-terminal domain-containing protein</fullName>
    </recommendedName>
</protein>
<dbReference type="PANTHER" id="PTHR11552:SF158">
    <property type="entry name" value="GH23626P-RELATED"/>
    <property type="match status" value="1"/>
</dbReference>
<comment type="cofactor">
    <cofactor evidence="3">
        <name>FAD</name>
        <dbReference type="ChEBI" id="CHEBI:57692"/>
    </cofactor>
</comment>